<name>A0ABD1ML32_9FABA</name>
<organism evidence="1 2">
    <name type="scientific">Flemingia macrophylla</name>
    <dbReference type="NCBI Taxonomy" id="520843"/>
    <lineage>
        <taxon>Eukaryota</taxon>
        <taxon>Viridiplantae</taxon>
        <taxon>Streptophyta</taxon>
        <taxon>Embryophyta</taxon>
        <taxon>Tracheophyta</taxon>
        <taxon>Spermatophyta</taxon>
        <taxon>Magnoliopsida</taxon>
        <taxon>eudicotyledons</taxon>
        <taxon>Gunneridae</taxon>
        <taxon>Pentapetalae</taxon>
        <taxon>rosids</taxon>
        <taxon>fabids</taxon>
        <taxon>Fabales</taxon>
        <taxon>Fabaceae</taxon>
        <taxon>Papilionoideae</taxon>
        <taxon>50 kb inversion clade</taxon>
        <taxon>NPAAA clade</taxon>
        <taxon>indigoferoid/millettioid clade</taxon>
        <taxon>Phaseoleae</taxon>
        <taxon>Flemingia</taxon>
    </lineage>
</organism>
<evidence type="ECO:0000313" key="1">
    <source>
        <dbReference type="EMBL" id="KAL2336516.1"/>
    </source>
</evidence>
<gene>
    <name evidence="1" type="ORF">Fmac_010962</name>
</gene>
<keyword evidence="2" id="KW-1185">Reference proteome</keyword>
<sequence length="69" mass="7338">MCSRFSGFSSVLSRKDLSYESSTLQLPGISQEHLKLGGGGGGVSPRFSVNSDVNLSIMGDICTLSEIKR</sequence>
<dbReference type="AlphaFoldDB" id="A0ABD1ML32"/>
<comment type="caution">
    <text evidence="1">The sequence shown here is derived from an EMBL/GenBank/DDBJ whole genome shotgun (WGS) entry which is preliminary data.</text>
</comment>
<protein>
    <submittedName>
        <fullName evidence="1">Uncharacterized protein</fullName>
    </submittedName>
</protein>
<dbReference type="Proteomes" id="UP001603857">
    <property type="component" value="Unassembled WGS sequence"/>
</dbReference>
<accession>A0ABD1ML32</accession>
<evidence type="ECO:0000313" key="2">
    <source>
        <dbReference type="Proteomes" id="UP001603857"/>
    </source>
</evidence>
<reference evidence="1 2" key="1">
    <citation type="submission" date="2024-08" db="EMBL/GenBank/DDBJ databases">
        <title>Insights into the chromosomal genome structure of Flemingia macrophylla.</title>
        <authorList>
            <person name="Ding Y."/>
            <person name="Zhao Y."/>
            <person name="Bi W."/>
            <person name="Wu M."/>
            <person name="Zhao G."/>
            <person name="Gong Y."/>
            <person name="Li W."/>
            <person name="Zhang P."/>
        </authorList>
    </citation>
    <scope>NUCLEOTIDE SEQUENCE [LARGE SCALE GENOMIC DNA]</scope>
    <source>
        <strain evidence="1">DYQJB</strain>
        <tissue evidence="1">Leaf</tissue>
    </source>
</reference>
<proteinExistence type="predicted"/>
<dbReference type="EMBL" id="JBGMDY010000004">
    <property type="protein sequence ID" value="KAL2336516.1"/>
    <property type="molecule type" value="Genomic_DNA"/>
</dbReference>